<sequence>MQHQAVCESHNPDPMHITAHYLYSSIPGPFEVNLRVLKDGRATTNLTAEFIQKGQTRITVQMLFSKLGPAFPATSHTRRIPLREHPSTAPLRALDNTLPFHVTKANEFFQLSAEPEIAAWNEDHARGKGNTAAGDDTEAPPPRFGGGGLFWGGWYTLKDEEDKMTLPMYAILGDVLLGRDDHDASRGLLDNWHPTLTISIEFMSALPPTAARRTVGAFNSGSFFLNAPNKRHNTTIELWSAPCNLGDSEFSETSGWRDEQVCLAVATQTAMIVPVPDPRKRDIKL</sequence>
<name>A0A0D7B6Z2_9AGAR</name>
<protein>
    <recommendedName>
        <fullName evidence="1">Acyl-CoA thioesterase-like N-terminal HotDog domain-containing protein</fullName>
    </recommendedName>
</protein>
<feature type="domain" description="Acyl-CoA thioesterase-like N-terminal HotDog" evidence="1">
    <location>
        <begin position="5"/>
        <end position="64"/>
    </location>
</feature>
<dbReference type="Pfam" id="PF13622">
    <property type="entry name" value="4HBT_3"/>
    <property type="match status" value="1"/>
</dbReference>
<dbReference type="InterPro" id="IPR049449">
    <property type="entry name" value="TesB_ACOT8-like_N"/>
</dbReference>
<dbReference type="Gene3D" id="2.40.160.210">
    <property type="entry name" value="Acyl-CoA thioesterase, double hotdog domain"/>
    <property type="match status" value="1"/>
</dbReference>
<proteinExistence type="predicted"/>
<gene>
    <name evidence="2" type="ORF">CYLTODRAFT_491833</name>
</gene>
<dbReference type="InterPro" id="IPR042171">
    <property type="entry name" value="Acyl-CoA_hotdog"/>
</dbReference>
<keyword evidence="3" id="KW-1185">Reference proteome</keyword>
<dbReference type="InterPro" id="IPR052389">
    <property type="entry name" value="Sec_Metab_Biosynth-Assoc"/>
</dbReference>
<dbReference type="AlphaFoldDB" id="A0A0D7B6Z2"/>
<dbReference type="STRING" id="1314674.A0A0D7B6Z2"/>
<dbReference type="EMBL" id="KN880569">
    <property type="protein sequence ID" value="KIY65995.1"/>
    <property type="molecule type" value="Genomic_DNA"/>
</dbReference>
<organism evidence="2 3">
    <name type="scientific">Cylindrobasidium torrendii FP15055 ss-10</name>
    <dbReference type="NCBI Taxonomy" id="1314674"/>
    <lineage>
        <taxon>Eukaryota</taxon>
        <taxon>Fungi</taxon>
        <taxon>Dikarya</taxon>
        <taxon>Basidiomycota</taxon>
        <taxon>Agaricomycotina</taxon>
        <taxon>Agaricomycetes</taxon>
        <taxon>Agaricomycetidae</taxon>
        <taxon>Agaricales</taxon>
        <taxon>Marasmiineae</taxon>
        <taxon>Physalacriaceae</taxon>
        <taxon>Cylindrobasidium</taxon>
    </lineage>
</organism>
<accession>A0A0D7B6Z2</accession>
<evidence type="ECO:0000259" key="1">
    <source>
        <dbReference type="Pfam" id="PF13622"/>
    </source>
</evidence>
<dbReference type="Proteomes" id="UP000054007">
    <property type="component" value="Unassembled WGS sequence"/>
</dbReference>
<reference evidence="2 3" key="1">
    <citation type="journal article" date="2015" name="Fungal Genet. Biol.">
        <title>Evolution of novel wood decay mechanisms in Agaricales revealed by the genome sequences of Fistulina hepatica and Cylindrobasidium torrendii.</title>
        <authorList>
            <person name="Floudas D."/>
            <person name="Held B.W."/>
            <person name="Riley R."/>
            <person name="Nagy L.G."/>
            <person name="Koehler G."/>
            <person name="Ransdell A.S."/>
            <person name="Younus H."/>
            <person name="Chow J."/>
            <person name="Chiniquy J."/>
            <person name="Lipzen A."/>
            <person name="Tritt A."/>
            <person name="Sun H."/>
            <person name="Haridas S."/>
            <person name="LaButti K."/>
            <person name="Ohm R.A."/>
            <person name="Kues U."/>
            <person name="Blanchette R.A."/>
            <person name="Grigoriev I.V."/>
            <person name="Minto R.E."/>
            <person name="Hibbett D.S."/>
        </authorList>
    </citation>
    <scope>NUCLEOTIDE SEQUENCE [LARGE SCALE GENOMIC DNA]</scope>
    <source>
        <strain evidence="2 3">FP15055 ss-10</strain>
    </source>
</reference>
<evidence type="ECO:0000313" key="2">
    <source>
        <dbReference type="EMBL" id="KIY65995.1"/>
    </source>
</evidence>
<dbReference type="PANTHER" id="PTHR38110:SF1">
    <property type="entry name" value="THIOESTERASE DOMAIN-CONTAINING PROTEIN"/>
    <property type="match status" value="1"/>
</dbReference>
<dbReference type="OrthoDB" id="2532955at2759"/>
<evidence type="ECO:0000313" key="3">
    <source>
        <dbReference type="Proteomes" id="UP000054007"/>
    </source>
</evidence>
<dbReference type="PANTHER" id="PTHR38110">
    <property type="entry name" value="CHROMOSOME 23, WHOLE GENOME SHOTGUN SEQUENCE"/>
    <property type="match status" value="1"/>
</dbReference>